<keyword evidence="15" id="KW-0969">Cilium</keyword>
<dbReference type="InterPro" id="IPR006135">
    <property type="entry name" value="T3SS_substrate_exporter"/>
</dbReference>
<comment type="subcellular location">
    <subcellularLocation>
        <location evidence="1">Cell membrane</location>
        <topology evidence="1">Multi-pass membrane protein</topology>
    </subcellularLocation>
</comment>
<dbReference type="GO" id="GO:0044780">
    <property type="term" value="P:bacterial-type flagellum assembly"/>
    <property type="evidence" value="ECO:0007669"/>
    <property type="project" value="InterPro"/>
</dbReference>
<protein>
    <recommendedName>
        <fullName evidence="3 13">Flagellar biosynthetic protein FlhB</fullName>
    </recommendedName>
</protein>
<keyword evidence="9 13" id="KW-1133">Transmembrane helix</keyword>
<evidence type="ECO:0000256" key="3">
    <source>
        <dbReference type="ARBA" id="ARBA00021622"/>
    </source>
</evidence>
<dbReference type="PANTHER" id="PTHR30531:SF12">
    <property type="entry name" value="FLAGELLAR BIOSYNTHETIC PROTEIN FLHB"/>
    <property type="match status" value="1"/>
</dbReference>
<feature type="transmembrane region" description="Helical" evidence="13">
    <location>
        <begin position="88"/>
        <end position="112"/>
    </location>
</feature>
<dbReference type="EMBL" id="MWUE01000007">
    <property type="protein sequence ID" value="OQP35406.1"/>
    <property type="molecule type" value="Genomic_DNA"/>
</dbReference>
<organism evidence="15 16">
    <name type="scientific">Pantoea latae</name>
    <dbReference type="NCBI Taxonomy" id="1964541"/>
    <lineage>
        <taxon>Bacteria</taxon>
        <taxon>Pseudomonadati</taxon>
        <taxon>Pseudomonadota</taxon>
        <taxon>Gammaproteobacteria</taxon>
        <taxon>Enterobacterales</taxon>
        <taxon>Erwiniaceae</taxon>
        <taxon>Pantoea</taxon>
    </lineage>
</organism>
<keyword evidence="16" id="KW-1185">Reference proteome</keyword>
<dbReference type="Pfam" id="PF01312">
    <property type="entry name" value="Bac_export_2"/>
    <property type="match status" value="1"/>
</dbReference>
<dbReference type="GO" id="GO:0005886">
    <property type="term" value="C:plasma membrane"/>
    <property type="evidence" value="ECO:0007669"/>
    <property type="project" value="UniProtKB-SubCell"/>
</dbReference>
<keyword evidence="11 13" id="KW-1006">Bacterial flagellum protein export</keyword>
<evidence type="ECO:0000256" key="12">
    <source>
        <dbReference type="ARBA" id="ARBA00025078"/>
    </source>
</evidence>
<evidence type="ECO:0000256" key="7">
    <source>
        <dbReference type="ARBA" id="ARBA00022795"/>
    </source>
</evidence>
<dbReference type="RefSeq" id="WP_081137066.1">
    <property type="nucleotide sequence ID" value="NZ_MWUE01000007.1"/>
</dbReference>
<comment type="similarity">
    <text evidence="2 13">Belongs to the type III secretion exporter family.</text>
</comment>
<feature type="region of interest" description="Disordered" evidence="14">
    <location>
        <begin position="1"/>
        <end position="26"/>
    </location>
</feature>
<keyword evidence="5 13" id="KW-1003">Cell membrane</keyword>
<evidence type="ECO:0000256" key="5">
    <source>
        <dbReference type="ARBA" id="ARBA00022475"/>
    </source>
</evidence>
<evidence type="ECO:0000256" key="8">
    <source>
        <dbReference type="ARBA" id="ARBA00022927"/>
    </source>
</evidence>
<dbReference type="NCBIfam" id="TIGR00328">
    <property type="entry name" value="flhB"/>
    <property type="match status" value="1"/>
</dbReference>
<dbReference type="Gene3D" id="3.40.1690.10">
    <property type="entry name" value="secretion proteins EscU"/>
    <property type="match status" value="1"/>
</dbReference>
<dbReference type="FunFam" id="3.40.1690.10:FF:000001">
    <property type="entry name" value="Flagellar biosynthetic protein FlhB"/>
    <property type="match status" value="1"/>
</dbReference>
<keyword evidence="15" id="KW-0966">Cell projection</keyword>
<keyword evidence="8 13" id="KW-0653">Protein transport</keyword>
<dbReference type="PRINTS" id="PR00950">
    <property type="entry name" value="TYPE3IMSPROT"/>
</dbReference>
<reference evidence="15 16" key="1">
    <citation type="submission" date="2017-02" db="EMBL/GenBank/DDBJ databases">
        <title>Whole genome shotgun sequence of Pantoea agglomerans strain AS1 isolated from a cycad, Zamia floridana in Central Florida, USA.</title>
        <authorList>
            <person name="Lata P."/>
            <person name="Govindarajan S."/>
            <person name="Qi F."/>
            <person name="Li J.-L."/>
            <person name="Maurya S.K."/>
            <person name="Sahoo M.K."/>
        </authorList>
    </citation>
    <scope>NUCLEOTIDE SEQUENCE [LARGE SCALE GENOMIC DNA]</scope>
    <source>
        <strain evidence="15 16">AS1</strain>
    </source>
</reference>
<dbReference type="OrthoDB" id="9807950at2"/>
<keyword evidence="7 13" id="KW-1005">Bacterial flagellum biogenesis</keyword>
<gene>
    <name evidence="13" type="primary">flhB</name>
    <name evidence="15" type="ORF">B2J69_05275</name>
</gene>
<comment type="caution">
    <text evidence="13">Lacks conserved residue(s) required for the propagation of feature annotation.</text>
</comment>
<evidence type="ECO:0000256" key="4">
    <source>
        <dbReference type="ARBA" id="ARBA00022448"/>
    </source>
</evidence>
<dbReference type="PANTHER" id="PTHR30531">
    <property type="entry name" value="FLAGELLAR BIOSYNTHETIC PROTEIN FLHB"/>
    <property type="match status" value="1"/>
</dbReference>
<evidence type="ECO:0000256" key="13">
    <source>
        <dbReference type="RuleBase" id="RU364091"/>
    </source>
</evidence>
<evidence type="ECO:0000313" key="16">
    <source>
        <dbReference type="Proteomes" id="UP000192769"/>
    </source>
</evidence>
<comment type="caution">
    <text evidence="15">The sequence shown here is derived from an EMBL/GenBank/DDBJ whole genome shotgun (WGS) entry which is preliminary data.</text>
</comment>
<dbReference type="Gene3D" id="6.10.250.2080">
    <property type="match status" value="1"/>
</dbReference>
<name>A0A1V9DNI5_9GAMM</name>
<dbReference type="Proteomes" id="UP000192769">
    <property type="component" value="Unassembled WGS sequence"/>
</dbReference>
<dbReference type="InterPro" id="IPR006136">
    <property type="entry name" value="FlhB"/>
</dbReference>
<accession>A0A1V9DNI5</accession>
<feature type="transmembrane region" description="Helical" evidence="13">
    <location>
        <begin position="189"/>
        <end position="211"/>
    </location>
</feature>
<sequence length="381" mass="42392">MSEESDVEKTEEPTPQRRQKAREEDNIPRSKELTSWLVLLTGWALIFLGGADTVRQLAQLLHDGLMFDRRLIADNAAMLHRAGGLLSLMLTALLPIVLGLFCVALAAGALIGGLHLSSKSLKVDITRMSPLAGFKRICSLQTLSELAKSLMKALLPGIACALYFCHFRQHFILLGSESLAEGLRDASRLISHCLLTIIVALAPMVGYDVFYQLTSHLKKLRMSRQEIRDEFKQSEGDPHVKGRIKQLRHALARSRMMEEVPKADVIINNPTHYSVAIRWQQGEMRAPVVLAKGAGEIAQRIRARGAAHQIPMLEAAPLARALYRHCDIGDAIPAELYSVVAEVLAWVYRLRRWRQAGGFKPRQPENLSVPAALDVTHESLQ</sequence>
<evidence type="ECO:0000256" key="9">
    <source>
        <dbReference type="ARBA" id="ARBA00022989"/>
    </source>
</evidence>
<evidence type="ECO:0000256" key="1">
    <source>
        <dbReference type="ARBA" id="ARBA00004651"/>
    </source>
</evidence>
<dbReference type="AlphaFoldDB" id="A0A1V9DNI5"/>
<dbReference type="GO" id="GO:0009306">
    <property type="term" value="P:protein secretion"/>
    <property type="evidence" value="ECO:0007669"/>
    <property type="project" value="InterPro"/>
</dbReference>
<feature type="transmembrane region" description="Helical" evidence="13">
    <location>
        <begin position="33"/>
        <end position="51"/>
    </location>
</feature>
<evidence type="ECO:0000256" key="11">
    <source>
        <dbReference type="ARBA" id="ARBA00023225"/>
    </source>
</evidence>
<feature type="compositionally biased region" description="Basic and acidic residues" evidence="14">
    <location>
        <begin position="7"/>
        <end position="26"/>
    </location>
</feature>
<dbReference type="SUPFAM" id="SSF160544">
    <property type="entry name" value="EscU C-terminal domain-like"/>
    <property type="match status" value="1"/>
</dbReference>
<keyword evidence="15" id="KW-0282">Flagellum</keyword>
<evidence type="ECO:0000256" key="14">
    <source>
        <dbReference type="SAM" id="MobiDB-lite"/>
    </source>
</evidence>
<keyword evidence="6 13" id="KW-0812">Transmembrane</keyword>
<dbReference type="InterPro" id="IPR029025">
    <property type="entry name" value="T3SS_substrate_exporter_C"/>
</dbReference>
<keyword evidence="4 13" id="KW-0813">Transport</keyword>
<evidence type="ECO:0000256" key="10">
    <source>
        <dbReference type="ARBA" id="ARBA00023136"/>
    </source>
</evidence>
<evidence type="ECO:0000256" key="2">
    <source>
        <dbReference type="ARBA" id="ARBA00010690"/>
    </source>
</evidence>
<keyword evidence="10 13" id="KW-0472">Membrane</keyword>
<evidence type="ECO:0000256" key="6">
    <source>
        <dbReference type="ARBA" id="ARBA00022692"/>
    </source>
</evidence>
<comment type="function">
    <text evidence="12 13">Required for formation of the rod structure in the basal body of the flagellar apparatus. Together with FliI and FliH, may constitute the export apparatus of flagellin.</text>
</comment>
<proteinExistence type="inferred from homology"/>
<evidence type="ECO:0000313" key="15">
    <source>
        <dbReference type="EMBL" id="OQP35406.1"/>
    </source>
</evidence>